<organism evidence="9 10">
    <name type="scientific">Polynucleobacter sphagniphilus</name>
    <dbReference type="NCBI Taxonomy" id="1743169"/>
    <lineage>
        <taxon>Bacteria</taxon>
        <taxon>Pseudomonadati</taxon>
        <taxon>Pseudomonadota</taxon>
        <taxon>Betaproteobacteria</taxon>
        <taxon>Burkholderiales</taxon>
        <taxon>Burkholderiaceae</taxon>
        <taxon>Polynucleobacter</taxon>
    </lineage>
</organism>
<comment type="caution">
    <text evidence="7">Lacks conserved residue(s) required for the propagation of feature annotation.</text>
</comment>
<dbReference type="PANTHER" id="PTHR43715:SF1">
    <property type="entry name" value="GDP-MANNOSE 4,6 DEHYDRATASE"/>
    <property type="match status" value="1"/>
</dbReference>
<evidence type="ECO:0000313" key="10">
    <source>
        <dbReference type="Proteomes" id="UP001161160"/>
    </source>
</evidence>
<dbReference type="PANTHER" id="PTHR43715">
    <property type="entry name" value="GDP-MANNOSE 4,6-DEHYDRATASE"/>
    <property type="match status" value="1"/>
</dbReference>
<feature type="binding site" evidence="7">
    <location>
        <position position="215"/>
    </location>
    <ligand>
        <name>NADP(+)</name>
        <dbReference type="ChEBI" id="CHEBI:58349"/>
    </ligand>
</feature>
<proteinExistence type="inferred from homology"/>
<sequence>MHKSNRALICGVSGQDGAYLAELLLKKGYEVIGGSRDAAASSFANLKSLNIYEKVITTTLVATDFRSVLQVLNKYQPTEIYNLAAQSSVGRSFEQPVETIETIAIGTLNLLEAIRFSGLSTRFYNASSSECFGDIGSEPASEETPFKPRSPYAVAKVAAHNLVNNYREAYDVFACNGILFNHESPFRPEKFVTQKIIKTAAKIASGSLDQLNLGRVDIERDWGWAPDYVEAMWSMLQNNIPEDFVIATGTSVSLEYFVQKSFDYFGLNYLDYLSVDKSLYRPSDIAVSAANPEKSKRILGWSAKYRVEDVIKKMCQSAKLELENK</sequence>
<dbReference type="GO" id="GO:0042351">
    <property type="term" value="P:'de novo' GDP-L-fucose biosynthetic process"/>
    <property type="evidence" value="ECO:0007669"/>
    <property type="project" value="TreeGrafter"/>
</dbReference>
<comment type="caution">
    <text evidence="9">The sequence shown here is derived from an EMBL/GenBank/DDBJ whole genome shotgun (WGS) entry which is preliminary data.</text>
</comment>
<evidence type="ECO:0000256" key="1">
    <source>
        <dbReference type="ARBA" id="ARBA00000188"/>
    </source>
</evidence>
<dbReference type="Proteomes" id="UP001161160">
    <property type="component" value="Unassembled WGS sequence"/>
</dbReference>
<dbReference type="HAMAP" id="MF_00955">
    <property type="entry name" value="GDP_Man_dehydratase"/>
    <property type="match status" value="1"/>
</dbReference>
<dbReference type="GO" id="GO:0070401">
    <property type="term" value="F:NADP+ binding"/>
    <property type="evidence" value="ECO:0007669"/>
    <property type="project" value="UniProtKB-UniRule"/>
</dbReference>
<keyword evidence="5 7" id="KW-0456">Lyase</keyword>
<dbReference type="GO" id="GO:0008446">
    <property type="term" value="F:GDP-mannose 4,6-dehydratase activity"/>
    <property type="evidence" value="ECO:0007669"/>
    <property type="project" value="UniProtKB-UniRule"/>
</dbReference>
<dbReference type="InterPro" id="IPR006368">
    <property type="entry name" value="GDP_Man_deHydtase"/>
</dbReference>
<comment type="cofactor">
    <cofactor evidence="2 7">
        <name>NADP(+)</name>
        <dbReference type="ChEBI" id="CHEBI:58349"/>
    </cofactor>
</comment>
<comment type="similarity">
    <text evidence="3 7">Belongs to the NAD(P)-dependent epimerase/dehydratase family. GDP-mannose 4,6-dehydratase subfamily.</text>
</comment>
<dbReference type="FunFam" id="3.40.50.720:FF:000924">
    <property type="entry name" value="GDP-mannose 4,6 dehydratase"/>
    <property type="match status" value="1"/>
</dbReference>
<dbReference type="RefSeq" id="WP_280757061.1">
    <property type="nucleotide sequence ID" value="NZ_JARXXW010000016.1"/>
</dbReference>
<evidence type="ECO:0000256" key="3">
    <source>
        <dbReference type="ARBA" id="ARBA00009263"/>
    </source>
</evidence>
<evidence type="ECO:0000256" key="4">
    <source>
        <dbReference type="ARBA" id="ARBA00011989"/>
    </source>
</evidence>
<evidence type="ECO:0000256" key="7">
    <source>
        <dbReference type="HAMAP-Rule" id="MF_00955"/>
    </source>
</evidence>
<dbReference type="Pfam" id="PF16363">
    <property type="entry name" value="GDP_Man_Dehyd"/>
    <property type="match status" value="1"/>
</dbReference>
<keyword evidence="10" id="KW-1185">Reference proteome</keyword>
<evidence type="ECO:0000313" key="9">
    <source>
        <dbReference type="EMBL" id="MDH6504843.1"/>
    </source>
</evidence>
<comment type="catalytic activity">
    <reaction evidence="1 7">
        <text>GDP-alpha-D-mannose = GDP-4-dehydro-alpha-D-rhamnose + H2O</text>
        <dbReference type="Rhea" id="RHEA:23820"/>
        <dbReference type="ChEBI" id="CHEBI:15377"/>
        <dbReference type="ChEBI" id="CHEBI:57527"/>
        <dbReference type="ChEBI" id="CHEBI:57964"/>
        <dbReference type="EC" id="4.2.1.47"/>
    </reaction>
</comment>
<protein>
    <recommendedName>
        <fullName evidence="4 7">GDP-mannose 4,6-dehydratase</fullName>
        <ecNumber evidence="4 7">4.2.1.47</ecNumber>
    </recommendedName>
    <alternativeName>
        <fullName evidence="7">GDP-D-mannose dehydratase</fullName>
    </alternativeName>
</protein>
<dbReference type="CDD" id="cd05260">
    <property type="entry name" value="GDP_MD_SDR_e"/>
    <property type="match status" value="1"/>
</dbReference>
<comment type="function">
    <text evidence="6 7">Catalyzes the conversion of GDP-D-mannose to GDP-4-dehydro-6-deoxy-D-mannose.</text>
</comment>
<evidence type="ECO:0000259" key="8">
    <source>
        <dbReference type="Pfam" id="PF16363"/>
    </source>
</evidence>
<dbReference type="EMBL" id="JARXYA010000016">
    <property type="protein sequence ID" value="MDH6504843.1"/>
    <property type="molecule type" value="Genomic_DNA"/>
</dbReference>
<name>A0AA43MBT1_9BURK</name>
<reference evidence="9" key="1">
    <citation type="submission" date="2023-04" db="EMBL/GenBank/DDBJ databases">
        <title>Genome Encyclopedia of Bacteria and Archaea VI: Functional Genomics of Type Strains.</title>
        <authorList>
            <person name="Whitman W."/>
        </authorList>
    </citation>
    <scope>NUCLEOTIDE SEQUENCE</scope>
    <source>
        <strain evidence="9">Enz.4-51</strain>
    </source>
</reference>
<dbReference type="Gene3D" id="3.90.25.10">
    <property type="entry name" value="UDP-galactose 4-epimerase, domain 1"/>
    <property type="match status" value="1"/>
</dbReference>
<dbReference type="Gene3D" id="3.40.50.720">
    <property type="entry name" value="NAD(P)-binding Rossmann-like Domain"/>
    <property type="match status" value="1"/>
</dbReference>
<feature type="domain" description="NAD(P)-binding" evidence="8">
    <location>
        <begin position="8"/>
        <end position="314"/>
    </location>
</feature>
<keyword evidence="7" id="KW-0521">NADP</keyword>
<evidence type="ECO:0000256" key="5">
    <source>
        <dbReference type="ARBA" id="ARBA00023239"/>
    </source>
</evidence>
<dbReference type="AlphaFoldDB" id="A0AA43MBT1"/>
<evidence type="ECO:0000256" key="2">
    <source>
        <dbReference type="ARBA" id="ARBA00001937"/>
    </source>
</evidence>
<dbReference type="SUPFAM" id="SSF51735">
    <property type="entry name" value="NAD(P)-binding Rossmann-fold domains"/>
    <property type="match status" value="1"/>
</dbReference>
<dbReference type="InterPro" id="IPR016040">
    <property type="entry name" value="NAD(P)-bd_dom"/>
</dbReference>
<evidence type="ECO:0000256" key="6">
    <source>
        <dbReference type="ARBA" id="ARBA00059383"/>
    </source>
</evidence>
<accession>A0AA43MBT1</accession>
<dbReference type="EC" id="4.2.1.47" evidence="4 7"/>
<gene>
    <name evidence="7" type="primary">gmd</name>
    <name evidence="9" type="ORF">M2127_002172</name>
</gene>
<dbReference type="InterPro" id="IPR036291">
    <property type="entry name" value="NAD(P)-bd_dom_sf"/>
</dbReference>